<gene>
    <name evidence="3" type="ORF">ACFFRI_09450</name>
</gene>
<sequence length="323" mass="33745">MSRALRLLATSTALVVAATLVPLTAGSATAASTNTAATDTGRSPQPAPGAASGVVIRDTAVSSTAFVPVRQTAARTTWPVGGGRADLTQHTVTATGAAAQQLSSARLRFYRAHGGVMEAAVKLRAAPDASTPATLLLAFGKVNSTGTTCISAAGSNVALTSTDTDSQDNPVYRGSSIRVRPFRFPAAKSAAWNCAFVQSAADATFTPPLYDDLAGPSVLFRQTPILSIRVSNRRISSRSFTTVPIAIANSSDTVATATNTRLKVTATGLSYRFNPAVGTIKPGYQRKGSISLKYTSRYTGYFVITVRTGDYVKKVKYTVTPVR</sequence>
<organism evidence="3 4">
    <name type="scientific">Nocardioides plantarum</name>
    <dbReference type="NCBI Taxonomy" id="29299"/>
    <lineage>
        <taxon>Bacteria</taxon>
        <taxon>Bacillati</taxon>
        <taxon>Actinomycetota</taxon>
        <taxon>Actinomycetes</taxon>
        <taxon>Propionibacteriales</taxon>
        <taxon>Nocardioidaceae</taxon>
        <taxon>Nocardioides</taxon>
    </lineage>
</organism>
<evidence type="ECO:0000256" key="2">
    <source>
        <dbReference type="SAM" id="SignalP"/>
    </source>
</evidence>
<feature type="compositionally biased region" description="Low complexity" evidence="1">
    <location>
        <begin position="29"/>
        <end position="41"/>
    </location>
</feature>
<evidence type="ECO:0000256" key="1">
    <source>
        <dbReference type="SAM" id="MobiDB-lite"/>
    </source>
</evidence>
<reference evidence="3 4" key="1">
    <citation type="submission" date="2024-09" db="EMBL/GenBank/DDBJ databases">
        <authorList>
            <person name="Sun Q."/>
            <person name="Mori K."/>
        </authorList>
    </citation>
    <scope>NUCLEOTIDE SEQUENCE [LARGE SCALE GENOMIC DNA]</scope>
    <source>
        <strain evidence="3 4">JCM 9626</strain>
    </source>
</reference>
<evidence type="ECO:0000313" key="4">
    <source>
        <dbReference type="Proteomes" id="UP001589750"/>
    </source>
</evidence>
<name>A0ABV5K949_9ACTN</name>
<proteinExistence type="predicted"/>
<comment type="caution">
    <text evidence="3">The sequence shown here is derived from an EMBL/GenBank/DDBJ whole genome shotgun (WGS) entry which is preliminary data.</text>
</comment>
<protein>
    <submittedName>
        <fullName evidence="3">Uncharacterized protein</fullName>
    </submittedName>
</protein>
<feature type="region of interest" description="Disordered" evidence="1">
    <location>
        <begin position="29"/>
        <end position="52"/>
    </location>
</feature>
<dbReference type="RefSeq" id="WP_140011437.1">
    <property type="nucleotide sequence ID" value="NZ_JBHMDG010000011.1"/>
</dbReference>
<keyword evidence="2" id="KW-0732">Signal</keyword>
<feature type="signal peptide" evidence="2">
    <location>
        <begin position="1"/>
        <end position="30"/>
    </location>
</feature>
<evidence type="ECO:0000313" key="3">
    <source>
        <dbReference type="EMBL" id="MFB9313267.1"/>
    </source>
</evidence>
<accession>A0ABV5K949</accession>
<feature type="chain" id="PRO_5045258565" evidence="2">
    <location>
        <begin position="31"/>
        <end position="323"/>
    </location>
</feature>
<dbReference type="Proteomes" id="UP001589750">
    <property type="component" value="Unassembled WGS sequence"/>
</dbReference>
<keyword evidence="4" id="KW-1185">Reference proteome</keyword>
<dbReference type="EMBL" id="JBHMDG010000011">
    <property type="protein sequence ID" value="MFB9313267.1"/>
    <property type="molecule type" value="Genomic_DNA"/>
</dbReference>